<evidence type="ECO:0000256" key="7">
    <source>
        <dbReference type="SAM" id="MobiDB-lite"/>
    </source>
</evidence>
<feature type="transmembrane region" description="Helical" evidence="8">
    <location>
        <begin position="295"/>
        <end position="313"/>
    </location>
</feature>
<feature type="transmembrane region" description="Helical" evidence="8">
    <location>
        <begin position="241"/>
        <end position="258"/>
    </location>
</feature>
<evidence type="ECO:0000256" key="8">
    <source>
        <dbReference type="SAM" id="Phobius"/>
    </source>
</evidence>
<evidence type="ECO:0000259" key="9">
    <source>
        <dbReference type="Pfam" id="PF01757"/>
    </source>
</evidence>
<dbReference type="InterPro" id="IPR002656">
    <property type="entry name" value="Acyl_transf_3_dom"/>
</dbReference>
<evidence type="ECO:0000256" key="3">
    <source>
        <dbReference type="ARBA" id="ARBA00022475"/>
    </source>
</evidence>
<feature type="transmembrane region" description="Helical" evidence="8">
    <location>
        <begin position="74"/>
        <end position="95"/>
    </location>
</feature>
<feature type="transmembrane region" description="Helical" evidence="8">
    <location>
        <begin position="179"/>
        <end position="198"/>
    </location>
</feature>
<keyword evidence="11" id="KW-1185">Reference proteome</keyword>
<comment type="caution">
    <text evidence="10">The sequence shown here is derived from an EMBL/GenBank/DDBJ whole genome shotgun (WGS) entry which is preliminary data.</text>
</comment>
<keyword evidence="4 8" id="KW-0812">Transmembrane</keyword>
<evidence type="ECO:0000256" key="1">
    <source>
        <dbReference type="ARBA" id="ARBA00004651"/>
    </source>
</evidence>
<evidence type="ECO:0000256" key="5">
    <source>
        <dbReference type="ARBA" id="ARBA00022989"/>
    </source>
</evidence>
<evidence type="ECO:0000256" key="6">
    <source>
        <dbReference type="ARBA" id="ARBA00023136"/>
    </source>
</evidence>
<feature type="transmembrane region" description="Helical" evidence="8">
    <location>
        <begin position="33"/>
        <end position="54"/>
    </location>
</feature>
<organism evidence="10 11">
    <name type="scientific">Streptomyces hainanensis</name>
    <dbReference type="NCBI Taxonomy" id="402648"/>
    <lineage>
        <taxon>Bacteria</taxon>
        <taxon>Bacillati</taxon>
        <taxon>Actinomycetota</taxon>
        <taxon>Actinomycetes</taxon>
        <taxon>Kitasatosporales</taxon>
        <taxon>Streptomycetaceae</taxon>
        <taxon>Streptomyces</taxon>
    </lineage>
</organism>
<name>A0A4R4SYM6_9ACTN</name>
<feature type="transmembrane region" description="Helical" evidence="8">
    <location>
        <begin position="210"/>
        <end position="229"/>
    </location>
</feature>
<dbReference type="AlphaFoldDB" id="A0A4R4SYM6"/>
<dbReference type="EMBL" id="SMKI01000378">
    <property type="protein sequence ID" value="TDC68386.1"/>
    <property type="molecule type" value="Genomic_DNA"/>
</dbReference>
<comment type="subcellular location">
    <subcellularLocation>
        <location evidence="1">Cell membrane</location>
        <topology evidence="1">Multi-pass membrane protein</topology>
    </subcellularLocation>
</comment>
<feature type="transmembrane region" description="Helical" evidence="8">
    <location>
        <begin position="333"/>
        <end position="353"/>
    </location>
</feature>
<evidence type="ECO:0000313" key="11">
    <source>
        <dbReference type="Proteomes" id="UP000295345"/>
    </source>
</evidence>
<keyword evidence="10" id="KW-0012">Acyltransferase</keyword>
<feature type="transmembrane region" description="Helical" evidence="8">
    <location>
        <begin position="264"/>
        <end position="283"/>
    </location>
</feature>
<feature type="transmembrane region" description="Helical" evidence="8">
    <location>
        <begin position="107"/>
        <end position="127"/>
    </location>
</feature>
<comment type="similarity">
    <text evidence="2">Belongs to the acyltransferase 3 family.</text>
</comment>
<protein>
    <submittedName>
        <fullName evidence="10">Acyltransferase</fullName>
    </submittedName>
</protein>
<keyword evidence="5 8" id="KW-1133">Transmembrane helix</keyword>
<dbReference type="PANTHER" id="PTHR40074">
    <property type="entry name" value="O-ACETYLTRANSFERASE WECH"/>
    <property type="match status" value="1"/>
</dbReference>
<feature type="domain" description="Acyltransferase 3" evidence="9">
    <location>
        <begin position="29"/>
        <end position="345"/>
    </location>
</feature>
<dbReference type="Pfam" id="PF01757">
    <property type="entry name" value="Acyl_transf_3"/>
    <property type="match status" value="1"/>
</dbReference>
<feature type="compositionally biased region" description="Low complexity" evidence="7">
    <location>
        <begin position="1"/>
        <end position="13"/>
    </location>
</feature>
<dbReference type="GO" id="GO:0016413">
    <property type="term" value="F:O-acetyltransferase activity"/>
    <property type="evidence" value="ECO:0007669"/>
    <property type="project" value="TreeGrafter"/>
</dbReference>
<dbReference type="GO" id="GO:0005886">
    <property type="term" value="C:plasma membrane"/>
    <property type="evidence" value="ECO:0007669"/>
    <property type="project" value="UniProtKB-SubCell"/>
</dbReference>
<keyword evidence="3" id="KW-1003">Cell membrane</keyword>
<reference evidence="10 11" key="1">
    <citation type="submission" date="2019-03" db="EMBL/GenBank/DDBJ databases">
        <title>Draft genome sequences of novel Actinobacteria.</title>
        <authorList>
            <person name="Sahin N."/>
            <person name="Ay H."/>
            <person name="Saygin H."/>
        </authorList>
    </citation>
    <scope>NUCLEOTIDE SEQUENCE [LARGE SCALE GENOMIC DNA]</scope>
    <source>
        <strain evidence="10 11">DSM 41900</strain>
    </source>
</reference>
<keyword evidence="10" id="KW-0808">Transferase</keyword>
<dbReference type="PANTHER" id="PTHR40074:SF2">
    <property type="entry name" value="O-ACETYLTRANSFERASE WECH"/>
    <property type="match status" value="1"/>
</dbReference>
<feature type="transmembrane region" description="Helical" evidence="8">
    <location>
        <begin position="154"/>
        <end position="172"/>
    </location>
</feature>
<sequence length="363" mass="39570">MGIMSASTSAPPAAGAPPRPAERTREHRYDVDLMRLVGSVAVIFLHTAATFIHVTDGQEANGAGAYWVGHIGDAANRFAVPLFFAMAGWAVLVGAPPKDERKMWTRIVRNTVPVFVWSMAYVAWAWLRDRNEEPTSDLAVQAFFGEIRPAYHLWFMYAYIPIVAVLAFAVLVKDGKRPYGLGLALLGVAAGPTVFSTVAEITDWDGLPSFGWTFGTYQMIYAVGGALLIGMPNRLAARWRWPLLATLVLAMVGTLWYATQIHYAIPYAHLFVGAATISLILLLNRVHVPERLRPSLSTLSGAALGAYLVHVFFVEELVVRFVSADLSGPAAAALLLGSLTVTLVLSYGASMLWGRLGLRRWLG</sequence>
<proteinExistence type="inferred from homology"/>
<evidence type="ECO:0000256" key="2">
    <source>
        <dbReference type="ARBA" id="ARBA00007400"/>
    </source>
</evidence>
<dbReference type="Proteomes" id="UP000295345">
    <property type="component" value="Unassembled WGS sequence"/>
</dbReference>
<dbReference type="OrthoDB" id="9810469at2"/>
<feature type="region of interest" description="Disordered" evidence="7">
    <location>
        <begin position="1"/>
        <end position="24"/>
    </location>
</feature>
<evidence type="ECO:0000313" key="10">
    <source>
        <dbReference type="EMBL" id="TDC68386.1"/>
    </source>
</evidence>
<dbReference type="GO" id="GO:0009246">
    <property type="term" value="P:enterobacterial common antigen biosynthetic process"/>
    <property type="evidence" value="ECO:0007669"/>
    <property type="project" value="TreeGrafter"/>
</dbReference>
<accession>A0A4R4SYM6</accession>
<keyword evidence="6 8" id="KW-0472">Membrane</keyword>
<gene>
    <name evidence="10" type="ORF">E1283_27465</name>
</gene>
<evidence type="ECO:0000256" key="4">
    <source>
        <dbReference type="ARBA" id="ARBA00022692"/>
    </source>
</evidence>